<protein>
    <submittedName>
        <fullName evidence="4">YcnI family protein</fullName>
    </submittedName>
</protein>
<gene>
    <name evidence="4" type="ORF">OF850_15920</name>
</gene>
<dbReference type="InterPro" id="IPR012533">
    <property type="entry name" value="YcnI-copper_dom"/>
</dbReference>
<feature type="region of interest" description="Disordered" evidence="1">
    <location>
        <begin position="140"/>
        <end position="159"/>
    </location>
</feature>
<organism evidence="4 5">
    <name type="scientific">Sabulicella glaciei</name>
    <dbReference type="NCBI Taxonomy" id="2984948"/>
    <lineage>
        <taxon>Bacteria</taxon>
        <taxon>Pseudomonadati</taxon>
        <taxon>Pseudomonadota</taxon>
        <taxon>Alphaproteobacteria</taxon>
        <taxon>Acetobacterales</taxon>
        <taxon>Acetobacteraceae</taxon>
        <taxon>Sabulicella</taxon>
    </lineage>
</organism>
<sequence length="159" mass="16694">MRLILALLGFAALPAAAHVTVQPAEAPTQSYARIAFAVPHGCAGQPTTAIEVTLPEGVASARPMPKLGWEIAIETRALARPVPTGHGLVREAPATISWRGSPLPDDHYEEFVMTIRTPDLAGQALRFAVAQICAGGGRQDWSGEAGSPHPAPALQLVPR</sequence>
<dbReference type="CDD" id="cd08545">
    <property type="entry name" value="YcnI_like"/>
    <property type="match status" value="1"/>
</dbReference>
<reference evidence="4 5" key="1">
    <citation type="submission" date="2022-10" db="EMBL/GenBank/DDBJ databases">
        <title>Roseococcus glaciei nov., sp. nov., isolated from glacier.</title>
        <authorList>
            <person name="Liu Q."/>
            <person name="Xin Y.-H."/>
        </authorList>
    </citation>
    <scope>NUCLEOTIDE SEQUENCE [LARGE SCALE GENOMIC DNA]</scope>
    <source>
        <strain evidence="4 5">MDT2-1-1</strain>
    </source>
</reference>
<dbReference type="RefSeq" id="WP_301591276.1">
    <property type="nucleotide sequence ID" value="NZ_JAPFQI010000014.1"/>
</dbReference>
<dbReference type="Gene3D" id="2.60.40.2230">
    <property type="entry name" value="Uncharacterised protein YcnI-like PF07987, DUF1775"/>
    <property type="match status" value="1"/>
</dbReference>
<accession>A0ABT3NY77</accession>
<evidence type="ECO:0000259" key="3">
    <source>
        <dbReference type="Pfam" id="PF07987"/>
    </source>
</evidence>
<evidence type="ECO:0000256" key="1">
    <source>
        <dbReference type="SAM" id="MobiDB-lite"/>
    </source>
</evidence>
<evidence type="ECO:0000313" key="5">
    <source>
        <dbReference type="Proteomes" id="UP001526430"/>
    </source>
</evidence>
<keyword evidence="5" id="KW-1185">Reference proteome</keyword>
<feature type="chain" id="PRO_5046391698" evidence="2">
    <location>
        <begin position="18"/>
        <end position="159"/>
    </location>
</feature>
<proteinExistence type="predicted"/>
<feature type="domain" description="YncI copper-binding" evidence="3">
    <location>
        <begin position="18"/>
        <end position="156"/>
    </location>
</feature>
<keyword evidence="2" id="KW-0732">Signal</keyword>
<name>A0ABT3NY77_9PROT</name>
<dbReference type="Proteomes" id="UP001526430">
    <property type="component" value="Unassembled WGS sequence"/>
</dbReference>
<dbReference type="InterPro" id="IPR038507">
    <property type="entry name" value="YcnI-like_sf"/>
</dbReference>
<feature type="signal peptide" evidence="2">
    <location>
        <begin position="1"/>
        <end position="17"/>
    </location>
</feature>
<comment type="caution">
    <text evidence="4">The sequence shown here is derived from an EMBL/GenBank/DDBJ whole genome shotgun (WGS) entry which is preliminary data.</text>
</comment>
<dbReference type="EMBL" id="JAPFQI010000014">
    <property type="protein sequence ID" value="MCW8087120.1"/>
    <property type="molecule type" value="Genomic_DNA"/>
</dbReference>
<dbReference type="Pfam" id="PF07987">
    <property type="entry name" value="DUF1775"/>
    <property type="match status" value="1"/>
</dbReference>
<evidence type="ECO:0000256" key="2">
    <source>
        <dbReference type="SAM" id="SignalP"/>
    </source>
</evidence>
<evidence type="ECO:0000313" key="4">
    <source>
        <dbReference type="EMBL" id="MCW8087120.1"/>
    </source>
</evidence>